<accession>A0ACB7ZZK1</accession>
<name>A0ACB7ZZK1_9AGAM</name>
<dbReference type="Proteomes" id="UP000790377">
    <property type="component" value="Unassembled WGS sequence"/>
</dbReference>
<evidence type="ECO:0000313" key="2">
    <source>
        <dbReference type="Proteomes" id="UP000790377"/>
    </source>
</evidence>
<proteinExistence type="predicted"/>
<gene>
    <name evidence="1" type="ORF">BJ138DRAFT_1105406</name>
</gene>
<protein>
    <submittedName>
        <fullName evidence="1">Uncharacterized protein</fullName>
    </submittedName>
</protein>
<evidence type="ECO:0000313" key="1">
    <source>
        <dbReference type="EMBL" id="KAH7906138.1"/>
    </source>
</evidence>
<reference evidence="1" key="1">
    <citation type="journal article" date="2021" name="New Phytol.">
        <title>Evolutionary innovations through gain and loss of genes in the ectomycorrhizal Boletales.</title>
        <authorList>
            <person name="Wu G."/>
            <person name="Miyauchi S."/>
            <person name="Morin E."/>
            <person name="Kuo A."/>
            <person name="Drula E."/>
            <person name="Varga T."/>
            <person name="Kohler A."/>
            <person name="Feng B."/>
            <person name="Cao Y."/>
            <person name="Lipzen A."/>
            <person name="Daum C."/>
            <person name="Hundley H."/>
            <person name="Pangilinan J."/>
            <person name="Johnson J."/>
            <person name="Barry K."/>
            <person name="LaButti K."/>
            <person name="Ng V."/>
            <person name="Ahrendt S."/>
            <person name="Min B."/>
            <person name="Choi I.G."/>
            <person name="Park H."/>
            <person name="Plett J.M."/>
            <person name="Magnuson J."/>
            <person name="Spatafora J.W."/>
            <person name="Nagy L.G."/>
            <person name="Henrissat B."/>
            <person name="Grigoriev I.V."/>
            <person name="Yang Z.L."/>
            <person name="Xu J."/>
            <person name="Martin F.M."/>
        </authorList>
    </citation>
    <scope>NUCLEOTIDE SEQUENCE</scope>
    <source>
        <strain evidence="1">ATCC 28755</strain>
    </source>
</reference>
<dbReference type="EMBL" id="MU268064">
    <property type="protein sequence ID" value="KAH7906138.1"/>
    <property type="molecule type" value="Genomic_DNA"/>
</dbReference>
<sequence>MVCIIICGEILSTNKTTDIRCWSALINEMTCSMTEKMFDGRLERMTTSRRRNSSDMSIGSRHRDKPVRICRMAKRAEDNCRRICNICHSPLFGICATAKCDTPELSGGIRYKIESRSCKQTALCKYNVRKPDRDPARASLFERFLRLTRLFFGDHYEEFPFELLRSKGAITGSAAQEMYLGRGAADPRDLNIVVPRGGFLDMEDWLLRIGYEEYEGEVELTEMRDVMEPFLQEFRTYRAHSKKVTVSEAKAADIMEVIVNSPTTAEMLVMTAGGLIVLYPELATSGITLLGPTGGRVYRDGGRFGSVNGAWGDLYTDNRHMDASCGARCPSIWRHTRNDRNILIFDWDKRYTVRGILQNSQTEWRLNMECLNPHCEWGVYKLEAGPSFWRPRVPATNLQIIDTELDIVEHVPRFEPGFKGLLYATLAYKPVIVNVPSAEGIHECRGLDDLKVDCWVRQRGTDATYAHRSKLRRTYKCFPGAPTLDIDNVYTMFVEEPGTKPQLNAQVNALALRNRTTDPILGNVLFIKQTNDANEAICDMVESDSGIIKILLRSALKNNILPANTPRGR</sequence>
<keyword evidence="2" id="KW-1185">Reference proteome</keyword>
<organism evidence="1 2">
    <name type="scientific">Hygrophoropsis aurantiaca</name>
    <dbReference type="NCBI Taxonomy" id="72124"/>
    <lineage>
        <taxon>Eukaryota</taxon>
        <taxon>Fungi</taxon>
        <taxon>Dikarya</taxon>
        <taxon>Basidiomycota</taxon>
        <taxon>Agaricomycotina</taxon>
        <taxon>Agaricomycetes</taxon>
        <taxon>Agaricomycetidae</taxon>
        <taxon>Boletales</taxon>
        <taxon>Coniophorineae</taxon>
        <taxon>Hygrophoropsidaceae</taxon>
        <taxon>Hygrophoropsis</taxon>
    </lineage>
</organism>
<comment type="caution">
    <text evidence="1">The sequence shown here is derived from an EMBL/GenBank/DDBJ whole genome shotgun (WGS) entry which is preliminary data.</text>
</comment>